<dbReference type="InterPro" id="IPR002912">
    <property type="entry name" value="ACT_dom"/>
</dbReference>
<dbReference type="InterPro" id="IPR045865">
    <property type="entry name" value="ACT-like_dom_sf"/>
</dbReference>
<dbReference type="Pfam" id="PF00800">
    <property type="entry name" value="PDT"/>
    <property type="match status" value="1"/>
</dbReference>
<dbReference type="RefSeq" id="WP_055732330.1">
    <property type="nucleotide sequence ID" value="NZ_BMDY01000005.1"/>
</dbReference>
<dbReference type="Gene3D" id="1.20.59.10">
    <property type="entry name" value="Chorismate mutase"/>
    <property type="match status" value="1"/>
</dbReference>
<dbReference type="EMBL" id="BMDY01000005">
    <property type="protein sequence ID" value="GGA99258.1"/>
    <property type="molecule type" value="Genomic_DNA"/>
</dbReference>
<dbReference type="PROSITE" id="PS00858">
    <property type="entry name" value="PREPHENATE_DEHYDR_2"/>
    <property type="match status" value="1"/>
</dbReference>
<dbReference type="PROSITE" id="PS51168">
    <property type="entry name" value="CHORISMATE_MUT_2"/>
    <property type="match status" value="1"/>
</dbReference>
<dbReference type="InterPro" id="IPR036263">
    <property type="entry name" value="Chorismate_II_sf"/>
</dbReference>
<evidence type="ECO:0000313" key="6">
    <source>
        <dbReference type="EMBL" id="GGA99258.1"/>
    </source>
</evidence>
<dbReference type="InterPro" id="IPR036979">
    <property type="entry name" value="CM_dom_sf"/>
</dbReference>
<dbReference type="InterPro" id="IPR002701">
    <property type="entry name" value="CM_II_prokaryot"/>
</dbReference>
<dbReference type="InterPro" id="IPR013785">
    <property type="entry name" value="Aldolase_TIM"/>
</dbReference>
<dbReference type="PANTHER" id="PTHR43018">
    <property type="entry name" value="PHOSPHO-2-DEHYDRO-3-DEOXYHEPTONATE ALDOLASE"/>
    <property type="match status" value="1"/>
</dbReference>
<dbReference type="Proteomes" id="UP000651977">
    <property type="component" value="Unassembled WGS sequence"/>
</dbReference>
<evidence type="ECO:0000259" key="4">
    <source>
        <dbReference type="PROSITE" id="PS51171"/>
    </source>
</evidence>
<evidence type="ECO:0000256" key="1">
    <source>
        <dbReference type="ARBA" id="ARBA00012404"/>
    </source>
</evidence>
<sequence>MADLEQIRTKITELDQSLLTLLTERRQLSVEVAKSKIETPKAIRDQEREQALLVKLITKGRELGLDAHYVTQLFHTIIEDSVLSQQAFLQGITNPDEQAQAVRVAFLGNKGSYSNIATHQYFSRYKKQIVEFGCSGFQDIVDTVESGQADYGMLPIENTSSGSINEVYDVLQHTSLSIVGELSIAIDHCILAHPKAKLENITTLYAHPQPYAQCGLYLRTLNNTRFDFVDSSSKAMEVVANSDDLTIGAIGSKVGGEMYGLQALKTDIANQQQNFTRFIVVSRKPVEVAEQVPARTTFIMSTAQQPGSLVEALLVLREHDINMSKLESRPVQGNPWEEMFYVDVSANVKSAQMQSALAELTRLTRYIKVLGCYPSENVDPTQIPVEALAQPAEIIQDTPSLINTVQADGALSSRSHKNAATVVRVADVKIGDGSFVTFAGPSAVESQQQIMQSAAAAKESGASVLAAGCYKPRSSPYSFQGLGEEGLGYLNAAGKKYRLPTMTEVSSVEQVASLAAKVDILHVRSQHMKNYNLLKELGKSTRPVLLERNNMASLEEWLKAADYILAQGNQQVILCEAGVRTLDGKNKTTLDLGAISLLRERTHLPILVNPVEALEELSSIAPMAKAAKQLGADGIILCTHPSPSDARVDGDKSLSFKQLQNLMAELY</sequence>
<feature type="domain" description="Chorismate mutase" evidence="3">
    <location>
        <begin position="1"/>
        <end position="89"/>
    </location>
</feature>
<dbReference type="Gene3D" id="3.20.20.70">
    <property type="entry name" value="Aldolase class I"/>
    <property type="match status" value="1"/>
</dbReference>
<dbReference type="Gene3D" id="3.40.190.10">
    <property type="entry name" value="Periplasmic binding protein-like II"/>
    <property type="match status" value="2"/>
</dbReference>
<evidence type="ECO:0000259" key="5">
    <source>
        <dbReference type="PROSITE" id="PS51671"/>
    </source>
</evidence>
<proteinExistence type="predicted"/>
<dbReference type="InterPro" id="IPR001086">
    <property type="entry name" value="Preph_deHydtase"/>
</dbReference>
<dbReference type="SUPFAM" id="SSF48600">
    <property type="entry name" value="Chorismate mutase II"/>
    <property type="match status" value="1"/>
</dbReference>
<feature type="domain" description="Prephenate dehydratase" evidence="4">
    <location>
        <begin position="103"/>
        <end position="283"/>
    </location>
</feature>
<feature type="domain" description="ACT" evidence="5">
    <location>
        <begin position="297"/>
        <end position="374"/>
    </location>
</feature>
<dbReference type="InterPro" id="IPR052899">
    <property type="entry name" value="Class-I_DAHP_synthase"/>
</dbReference>
<name>A0ABQ1HZS4_9ALTE</name>
<reference evidence="7" key="1">
    <citation type="journal article" date="2019" name="Int. J. Syst. Evol. Microbiol.">
        <title>The Global Catalogue of Microorganisms (GCM) 10K type strain sequencing project: providing services to taxonomists for standard genome sequencing and annotation.</title>
        <authorList>
            <consortium name="The Broad Institute Genomics Platform"/>
            <consortium name="The Broad Institute Genome Sequencing Center for Infectious Disease"/>
            <person name="Wu L."/>
            <person name="Ma J."/>
        </authorList>
    </citation>
    <scope>NUCLEOTIDE SEQUENCE [LARGE SCALE GENOMIC DNA]</scope>
    <source>
        <strain evidence="7">CGMCC 1.10131</strain>
    </source>
</reference>
<dbReference type="SUPFAM" id="SSF51569">
    <property type="entry name" value="Aldolase"/>
    <property type="match status" value="1"/>
</dbReference>
<evidence type="ECO:0000256" key="2">
    <source>
        <dbReference type="ARBA" id="ARBA00022679"/>
    </source>
</evidence>
<dbReference type="SUPFAM" id="SSF53850">
    <property type="entry name" value="Periplasmic binding protein-like II"/>
    <property type="match status" value="1"/>
</dbReference>
<gene>
    <name evidence="6" type="primary">pheA</name>
    <name evidence="6" type="ORF">GCM10007414_10360</name>
</gene>
<dbReference type="NCBIfam" id="TIGR01361">
    <property type="entry name" value="DAHP_synth_Bsub"/>
    <property type="match status" value="1"/>
</dbReference>
<dbReference type="Pfam" id="PF00793">
    <property type="entry name" value="DAHP_synth_1"/>
    <property type="match status" value="1"/>
</dbReference>
<dbReference type="PANTHER" id="PTHR43018:SF1">
    <property type="entry name" value="PROTEIN AROA(G)"/>
    <property type="match status" value="1"/>
</dbReference>
<evidence type="ECO:0000313" key="7">
    <source>
        <dbReference type="Proteomes" id="UP000651977"/>
    </source>
</evidence>
<dbReference type="Gene3D" id="3.30.70.260">
    <property type="match status" value="1"/>
</dbReference>
<dbReference type="PROSITE" id="PS51671">
    <property type="entry name" value="ACT"/>
    <property type="match status" value="1"/>
</dbReference>
<dbReference type="Pfam" id="PF01817">
    <property type="entry name" value="CM_2"/>
    <property type="match status" value="1"/>
</dbReference>
<dbReference type="CDD" id="cd04905">
    <property type="entry name" value="ACT_CM-PDT"/>
    <property type="match status" value="1"/>
</dbReference>
<dbReference type="PROSITE" id="PS00857">
    <property type="entry name" value="PREPHENATE_DEHYDR_1"/>
    <property type="match status" value="1"/>
</dbReference>
<dbReference type="PROSITE" id="PS51171">
    <property type="entry name" value="PREPHENATE_DEHYDR_3"/>
    <property type="match status" value="1"/>
</dbReference>
<dbReference type="InterPro" id="IPR006268">
    <property type="entry name" value="DAHP_syn_2"/>
</dbReference>
<dbReference type="InterPro" id="IPR006218">
    <property type="entry name" value="DAHP1/KDSA"/>
</dbReference>
<protein>
    <recommendedName>
        <fullName evidence="1">chorismate mutase</fullName>
        <ecNumber evidence="1">5.4.99.5</ecNumber>
    </recommendedName>
</protein>
<accession>A0ABQ1HZS4</accession>
<dbReference type="SUPFAM" id="SSF55021">
    <property type="entry name" value="ACT-like"/>
    <property type="match status" value="1"/>
</dbReference>
<organism evidence="6 7">
    <name type="scientific">Agarivorans gilvus</name>
    <dbReference type="NCBI Taxonomy" id="680279"/>
    <lineage>
        <taxon>Bacteria</taxon>
        <taxon>Pseudomonadati</taxon>
        <taxon>Pseudomonadota</taxon>
        <taxon>Gammaproteobacteria</taxon>
        <taxon>Alteromonadales</taxon>
        <taxon>Alteromonadaceae</taxon>
        <taxon>Agarivorans</taxon>
    </lineage>
</organism>
<dbReference type="InterPro" id="IPR018528">
    <property type="entry name" value="Preph_deHydtase_CS"/>
</dbReference>
<dbReference type="CDD" id="cd13631">
    <property type="entry name" value="PBP2_Ct-PDT_like"/>
    <property type="match status" value="1"/>
</dbReference>
<dbReference type="SMART" id="SM00830">
    <property type="entry name" value="CM_2"/>
    <property type="match status" value="1"/>
</dbReference>
<dbReference type="InterPro" id="IPR010952">
    <property type="entry name" value="CM_P_1"/>
</dbReference>
<dbReference type="NCBIfam" id="NF008865">
    <property type="entry name" value="PRK11898.1"/>
    <property type="match status" value="1"/>
</dbReference>
<keyword evidence="7" id="KW-1185">Reference proteome</keyword>
<keyword evidence="2" id="KW-0808">Transferase</keyword>
<evidence type="ECO:0000259" key="3">
    <source>
        <dbReference type="PROSITE" id="PS51168"/>
    </source>
</evidence>
<dbReference type="EC" id="5.4.99.5" evidence="1"/>
<dbReference type="NCBIfam" id="TIGR01797">
    <property type="entry name" value="CM_P_1"/>
    <property type="match status" value="1"/>
</dbReference>
<comment type="caution">
    <text evidence="6">The sequence shown here is derived from an EMBL/GenBank/DDBJ whole genome shotgun (WGS) entry which is preliminary data.</text>
</comment>